<dbReference type="PANTHER" id="PTHR15430">
    <property type="entry name" value="GLOMULIN"/>
    <property type="match status" value="1"/>
</dbReference>
<dbReference type="AlphaFoldDB" id="A0A834AD54"/>
<gene>
    <name evidence="1" type="ORF">HJG60_005637</name>
</gene>
<dbReference type="EMBL" id="JABVXQ010000005">
    <property type="protein sequence ID" value="KAF6108914.1"/>
    <property type="molecule type" value="Genomic_DNA"/>
</dbReference>
<dbReference type="Pfam" id="PF08568">
    <property type="entry name" value="Kinetochor_Ybp2"/>
    <property type="match status" value="2"/>
</dbReference>
<organism evidence="1 2">
    <name type="scientific">Phyllostomus discolor</name>
    <name type="common">pale spear-nosed bat</name>
    <dbReference type="NCBI Taxonomy" id="89673"/>
    <lineage>
        <taxon>Eukaryota</taxon>
        <taxon>Metazoa</taxon>
        <taxon>Chordata</taxon>
        <taxon>Craniata</taxon>
        <taxon>Vertebrata</taxon>
        <taxon>Euteleostomi</taxon>
        <taxon>Mammalia</taxon>
        <taxon>Eutheria</taxon>
        <taxon>Laurasiatheria</taxon>
        <taxon>Chiroptera</taxon>
        <taxon>Yangochiroptera</taxon>
        <taxon>Phyllostomidae</taxon>
        <taxon>Phyllostominae</taxon>
        <taxon>Phyllostomus</taxon>
    </lineage>
</organism>
<sequence length="283" mass="32216">MIFNHGRKKRTWDYLEFEEEEEKQLADSLASLAYLVFVQGISIDQLPMVLSPSYLLRFNMGHIEVFLQRTEESVLSKGLDLLENGLLRIEDNSLLHQYLEIKSFLTVPQSLVKVMTLCPVETLRKKGLAMLQLYINKLDAQGKYTLFRCLLNTSNHSGVEAFVIQNIKNQIDISLKTGLWTELGKIENNYLKPLHTGLNMSKAHYEAEIKNSQENSQEFQNSKGFCSVTVGGEEIPNMPPEMQLKVLHSALYTFDLIESVLARVEELIEIKTKSTSGENTGIK</sequence>
<dbReference type="GO" id="GO:0005737">
    <property type="term" value="C:cytoplasm"/>
    <property type="evidence" value="ECO:0007669"/>
    <property type="project" value="TreeGrafter"/>
</dbReference>
<reference evidence="1 2" key="1">
    <citation type="journal article" date="2020" name="Nature">
        <title>Six reference-quality genomes reveal evolution of bat adaptations.</title>
        <authorList>
            <person name="Jebb D."/>
            <person name="Huang Z."/>
            <person name="Pippel M."/>
            <person name="Hughes G.M."/>
            <person name="Lavrichenko K."/>
            <person name="Devanna P."/>
            <person name="Winkler S."/>
            <person name="Jermiin L.S."/>
            <person name="Skirmuntt E.C."/>
            <person name="Katzourakis A."/>
            <person name="Burkitt-Gray L."/>
            <person name="Ray D.A."/>
            <person name="Sullivan K.A.M."/>
            <person name="Roscito J.G."/>
            <person name="Kirilenko B.M."/>
            <person name="Davalos L.M."/>
            <person name="Corthals A.P."/>
            <person name="Power M.L."/>
            <person name="Jones G."/>
            <person name="Ransome R.D."/>
            <person name="Dechmann D.K.N."/>
            <person name="Locatelli A.G."/>
            <person name="Puechmaille S.J."/>
            <person name="Fedrigo O."/>
            <person name="Jarvis E.D."/>
            <person name="Hiller M."/>
            <person name="Vernes S.C."/>
            <person name="Myers E.W."/>
            <person name="Teeling E.C."/>
        </authorList>
    </citation>
    <scope>NUCLEOTIDE SEQUENCE [LARGE SCALE GENOMIC DNA]</scope>
    <source>
        <strain evidence="1">Bat1K_MPI-CBG_1</strain>
    </source>
</reference>
<dbReference type="InterPro" id="IPR019516">
    <property type="entry name" value="Glomulin/ALF4"/>
</dbReference>
<proteinExistence type="predicted"/>
<accession>A0A834AD54</accession>
<dbReference type="InterPro" id="IPR013877">
    <property type="entry name" value="YAP-bd/ALF4/Glomulin"/>
</dbReference>
<name>A0A834AD54_9CHIR</name>
<evidence type="ECO:0000313" key="1">
    <source>
        <dbReference type="EMBL" id="KAF6108914.1"/>
    </source>
</evidence>
<dbReference type="Proteomes" id="UP000664940">
    <property type="component" value="Unassembled WGS sequence"/>
</dbReference>
<dbReference type="GO" id="GO:0055105">
    <property type="term" value="F:ubiquitin-protein transferase inhibitor activity"/>
    <property type="evidence" value="ECO:0007669"/>
    <property type="project" value="TreeGrafter"/>
</dbReference>
<protein>
    <submittedName>
        <fullName evidence="1">Glomulin, FKBP associated protein</fullName>
    </submittedName>
</protein>
<comment type="caution">
    <text evidence="1">The sequence shown here is derived from an EMBL/GenBank/DDBJ whole genome shotgun (WGS) entry which is preliminary data.</text>
</comment>
<evidence type="ECO:0000313" key="2">
    <source>
        <dbReference type="Proteomes" id="UP000664940"/>
    </source>
</evidence>
<dbReference type="PANTHER" id="PTHR15430:SF1">
    <property type="entry name" value="GLOMULIN"/>
    <property type="match status" value="1"/>
</dbReference>